<proteinExistence type="predicted"/>
<dbReference type="Proteomes" id="UP000256709">
    <property type="component" value="Unassembled WGS sequence"/>
</dbReference>
<name>A0A3E0VWI7_9MICO</name>
<sequence>MKKVVRLTCSRCGRTGRDRGNWNVDVRQGVPVAIICPACQTAEENAEAEINLATTDYLGADAFGRILGRIKV</sequence>
<dbReference type="EMBL" id="NBXA01000014">
    <property type="protein sequence ID" value="RFA14236.1"/>
    <property type="molecule type" value="Genomic_DNA"/>
</dbReference>
<reference evidence="1 2" key="1">
    <citation type="submission" date="2017-04" db="EMBL/GenBank/DDBJ databases">
        <title>Comparative genome analysis of Subtercola boreus.</title>
        <authorList>
            <person name="Cho Y.-J."/>
            <person name="Cho A."/>
            <person name="Kim O.-S."/>
            <person name="Lee J.-I."/>
        </authorList>
    </citation>
    <scope>NUCLEOTIDE SEQUENCE [LARGE SCALE GENOMIC DNA]</scope>
    <source>
        <strain evidence="1 2">P27444</strain>
    </source>
</reference>
<evidence type="ECO:0000313" key="1">
    <source>
        <dbReference type="EMBL" id="RFA14236.1"/>
    </source>
</evidence>
<gene>
    <name evidence="1" type="ORF">B7R21_06460</name>
</gene>
<dbReference type="RefSeq" id="WP_116282434.1">
    <property type="nucleotide sequence ID" value="NZ_NBXA01000014.1"/>
</dbReference>
<organism evidence="1 2">
    <name type="scientific">Subtercola boreus</name>
    <dbReference type="NCBI Taxonomy" id="120213"/>
    <lineage>
        <taxon>Bacteria</taxon>
        <taxon>Bacillati</taxon>
        <taxon>Actinomycetota</taxon>
        <taxon>Actinomycetes</taxon>
        <taxon>Micrococcales</taxon>
        <taxon>Microbacteriaceae</taxon>
        <taxon>Subtercola</taxon>
    </lineage>
</organism>
<evidence type="ECO:0000313" key="2">
    <source>
        <dbReference type="Proteomes" id="UP000256709"/>
    </source>
</evidence>
<dbReference type="OrthoDB" id="4320746at2"/>
<protein>
    <submittedName>
        <fullName evidence="1">Uncharacterized protein</fullName>
    </submittedName>
</protein>
<accession>A0A3E0VWI7</accession>
<comment type="caution">
    <text evidence="1">The sequence shown here is derived from an EMBL/GenBank/DDBJ whole genome shotgun (WGS) entry which is preliminary data.</text>
</comment>
<dbReference type="AlphaFoldDB" id="A0A3E0VWI7"/>